<sequence length="230" mass="24523">MKRFYKQASVIDAEGGFGIVLDGRPVRTPGRAALTVPTRALADAITCEWMEQGDDIDPRVMRFTGLSNAAIDRIAPDASGFAAGLSIYGESDLLCYRAEGPAPLVARQTDAWDPLLDWAANRYDIVFAVATGIIHTPQPAATLERLAAATRARSAFHLAGLSPLVTITGSLVAALALAEGAVSADAVWQAVTVDERWQAEQWGEDALALQAQEARRAEFMAAARFLALLG</sequence>
<dbReference type="InterPro" id="IPR023335">
    <property type="entry name" value="ATP12_ortho_dom_sf"/>
</dbReference>
<proteinExistence type="inferred from homology"/>
<dbReference type="InterPro" id="IPR042272">
    <property type="entry name" value="ATP12_ATP_synth-F1-assembly_N"/>
</dbReference>
<dbReference type="RefSeq" id="WP_119760441.1">
    <property type="nucleotide sequence ID" value="NZ_QYUM01000002.1"/>
</dbReference>
<dbReference type="OrthoDB" id="9797825at2"/>
<dbReference type="AlphaFoldDB" id="A0A418WRM9"/>
<comment type="caution">
    <text evidence="4">The sequence shown here is derived from an EMBL/GenBank/DDBJ whole genome shotgun (WGS) entry which is preliminary data.</text>
</comment>
<evidence type="ECO:0000256" key="1">
    <source>
        <dbReference type="ARBA" id="ARBA00008231"/>
    </source>
</evidence>
<dbReference type="InterPro" id="IPR011419">
    <property type="entry name" value="ATP12_ATP_synth-F1-assembly"/>
</dbReference>
<dbReference type="GO" id="GO:0043461">
    <property type="term" value="P:proton-transporting ATP synthase complex assembly"/>
    <property type="evidence" value="ECO:0007669"/>
    <property type="project" value="InterPro"/>
</dbReference>
<name>A0A418WRM9_9SPHN</name>
<evidence type="ECO:0000256" key="3">
    <source>
        <dbReference type="ARBA" id="ARBA00023186"/>
    </source>
</evidence>
<reference evidence="4 5" key="1">
    <citation type="submission" date="2018-09" db="EMBL/GenBank/DDBJ databases">
        <authorList>
            <person name="Zhu H."/>
        </authorList>
    </citation>
    <scope>NUCLEOTIDE SEQUENCE [LARGE SCALE GENOMIC DNA]</scope>
    <source>
        <strain evidence="4 5">K2R01-6</strain>
    </source>
</reference>
<keyword evidence="3" id="KW-0143">Chaperone</keyword>
<gene>
    <name evidence="4" type="ORF">D3876_06450</name>
</gene>
<evidence type="ECO:0000313" key="4">
    <source>
        <dbReference type="EMBL" id="RJF93912.1"/>
    </source>
</evidence>
<keyword evidence="2" id="KW-0809">Transit peptide</keyword>
<protein>
    <submittedName>
        <fullName evidence="4">ATPase</fullName>
    </submittedName>
</protein>
<dbReference type="PANTHER" id="PTHR21013:SF10">
    <property type="entry name" value="ATP SYNTHASE MITOCHONDRIAL F1 COMPLEX ASSEMBLY FACTOR 2"/>
    <property type="match status" value="1"/>
</dbReference>
<dbReference type="Proteomes" id="UP000286100">
    <property type="component" value="Unassembled WGS sequence"/>
</dbReference>
<organism evidence="4 5">
    <name type="scientific">Sphingomonas cavernae</name>
    <dbReference type="NCBI Taxonomy" id="2320861"/>
    <lineage>
        <taxon>Bacteria</taxon>
        <taxon>Pseudomonadati</taxon>
        <taxon>Pseudomonadota</taxon>
        <taxon>Alphaproteobacteria</taxon>
        <taxon>Sphingomonadales</taxon>
        <taxon>Sphingomonadaceae</taxon>
        <taxon>Sphingomonas</taxon>
    </lineage>
</organism>
<keyword evidence="5" id="KW-1185">Reference proteome</keyword>
<accession>A0A418WRM9</accession>
<dbReference type="Gene3D" id="3.30.2180.10">
    <property type="entry name" value="ATP12-like"/>
    <property type="match status" value="1"/>
</dbReference>
<dbReference type="Gene3D" id="1.10.3580.10">
    <property type="entry name" value="ATP12 ATPase"/>
    <property type="match status" value="1"/>
</dbReference>
<dbReference type="PANTHER" id="PTHR21013">
    <property type="entry name" value="ATP SYNTHASE MITOCHONDRIAL F1 COMPLEX ASSEMBLY FACTOR 2/ATP12 PROTEIN, MITOCHONDRIAL PRECURSOR"/>
    <property type="match status" value="1"/>
</dbReference>
<comment type="similarity">
    <text evidence="1">Belongs to the ATP12 family.</text>
</comment>
<dbReference type="Pfam" id="PF07542">
    <property type="entry name" value="ATP12"/>
    <property type="match status" value="1"/>
</dbReference>
<evidence type="ECO:0000256" key="2">
    <source>
        <dbReference type="ARBA" id="ARBA00022946"/>
    </source>
</evidence>
<dbReference type="SUPFAM" id="SSF160909">
    <property type="entry name" value="ATP12-like"/>
    <property type="match status" value="1"/>
</dbReference>
<evidence type="ECO:0000313" key="5">
    <source>
        <dbReference type="Proteomes" id="UP000286100"/>
    </source>
</evidence>
<dbReference type="EMBL" id="QYUM01000002">
    <property type="protein sequence ID" value="RJF93912.1"/>
    <property type="molecule type" value="Genomic_DNA"/>
</dbReference>